<evidence type="ECO:0000256" key="2">
    <source>
        <dbReference type="ARBA" id="ARBA00004496"/>
    </source>
</evidence>
<keyword evidence="5" id="KW-0813">Transport</keyword>
<dbReference type="Pfam" id="PF10258">
    <property type="entry name" value="PHAX_RNA-bd"/>
    <property type="match status" value="1"/>
</dbReference>
<feature type="region of interest" description="Disordered" evidence="11">
    <location>
        <begin position="66"/>
        <end position="138"/>
    </location>
</feature>
<dbReference type="InterPro" id="IPR019385">
    <property type="entry name" value="PHAX_RNA-binding_domain"/>
</dbReference>
<evidence type="ECO:0000256" key="5">
    <source>
        <dbReference type="ARBA" id="ARBA00022448"/>
    </source>
</evidence>
<comment type="similarity">
    <text evidence="3">Belongs to the PHAX family.</text>
</comment>
<dbReference type="EMBL" id="BMAW01053760">
    <property type="protein sequence ID" value="GFS92818.1"/>
    <property type="molecule type" value="Genomic_DNA"/>
</dbReference>
<dbReference type="GO" id="GO:0006408">
    <property type="term" value="P:snRNA export from nucleus"/>
    <property type="evidence" value="ECO:0007669"/>
    <property type="project" value="InterPro"/>
</dbReference>
<dbReference type="PANTHER" id="PTHR13135">
    <property type="entry name" value="CYTOSOLIC RESINIFERATOXIN BINDING PROTEIN RBP-26"/>
    <property type="match status" value="1"/>
</dbReference>
<feature type="compositionally biased region" description="Basic residues" evidence="11">
    <location>
        <begin position="79"/>
        <end position="93"/>
    </location>
</feature>
<keyword evidence="6" id="KW-0963">Cytoplasm</keyword>
<evidence type="ECO:0000256" key="7">
    <source>
        <dbReference type="ARBA" id="ARBA00022884"/>
    </source>
</evidence>
<dbReference type="GO" id="GO:0005737">
    <property type="term" value="C:cytoplasm"/>
    <property type="evidence" value="ECO:0007669"/>
    <property type="project" value="UniProtKB-SubCell"/>
</dbReference>
<comment type="caution">
    <text evidence="13">The sequence shown here is derived from an EMBL/GenBank/DDBJ whole genome shotgun (WGS) entry which is preliminary data.</text>
</comment>
<dbReference type="GO" id="GO:0005634">
    <property type="term" value="C:nucleus"/>
    <property type="evidence" value="ECO:0007669"/>
    <property type="project" value="UniProtKB-SubCell"/>
</dbReference>
<feature type="domain" description="Phosphorylated adapter RNA export protein RNA-binding" evidence="12">
    <location>
        <begin position="1"/>
        <end position="64"/>
    </location>
</feature>
<sequence>RVVKFIGIEKAMQLLKMTEDIEENGGMMIKNQQRRRTPGGVFFQLLKSDKNIEKIAIDNIFEGEMNTYEHKRSLEEKKKSRNRRSKKGKKKSQKVPEESHMDEDSMLVEELPMEEKYTPTSVEESANISDLEDGEIAD</sequence>
<keyword evidence="14" id="KW-1185">Reference proteome</keyword>
<dbReference type="GO" id="GO:0003723">
    <property type="term" value="F:RNA binding"/>
    <property type="evidence" value="ECO:0007669"/>
    <property type="project" value="UniProtKB-KW"/>
</dbReference>
<keyword evidence="9" id="KW-0539">Nucleus</keyword>
<feature type="compositionally biased region" description="Basic and acidic residues" evidence="11">
    <location>
        <begin position="67"/>
        <end position="78"/>
    </location>
</feature>
<dbReference type="InterPro" id="IPR039047">
    <property type="entry name" value="PHAX"/>
</dbReference>
<evidence type="ECO:0000256" key="10">
    <source>
        <dbReference type="ARBA" id="ARBA00030834"/>
    </source>
</evidence>
<keyword evidence="7" id="KW-0694">RNA-binding</keyword>
<keyword evidence="8" id="KW-0653">Protein transport</keyword>
<evidence type="ECO:0000256" key="11">
    <source>
        <dbReference type="SAM" id="MobiDB-lite"/>
    </source>
</evidence>
<dbReference type="Proteomes" id="UP000887013">
    <property type="component" value="Unassembled WGS sequence"/>
</dbReference>
<gene>
    <name evidence="13" type="ORF">NPIL_6141</name>
</gene>
<evidence type="ECO:0000313" key="14">
    <source>
        <dbReference type="Proteomes" id="UP000887013"/>
    </source>
</evidence>
<evidence type="ECO:0000256" key="1">
    <source>
        <dbReference type="ARBA" id="ARBA00004123"/>
    </source>
</evidence>
<organism evidence="13 14">
    <name type="scientific">Nephila pilipes</name>
    <name type="common">Giant wood spider</name>
    <name type="synonym">Nephila maculata</name>
    <dbReference type="NCBI Taxonomy" id="299642"/>
    <lineage>
        <taxon>Eukaryota</taxon>
        <taxon>Metazoa</taxon>
        <taxon>Ecdysozoa</taxon>
        <taxon>Arthropoda</taxon>
        <taxon>Chelicerata</taxon>
        <taxon>Arachnida</taxon>
        <taxon>Araneae</taxon>
        <taxon>Araneomorphae</taxon>
        <taxon>Entelegynae</taxon>
        <taxon>Araneoidea</taxon>
        <taxon>Nephilidae</taxon>
        <taxon>Nephila</taxon>
    </lineage>
</organism>
<evidence type="ECO:0000256" key="4">
    <source>
        <dbReference type="ARBA" id="ARBA00016856"/>
    </source>
</evidence>
<evidence type="ECO:0000313" key="13">
    <source>
        <dbReference type="EMBL" id="GFS92818.1"/>
    </source>
</evidence>
<feature type="non-terminal residue" evidence="13">
    <location>
        <position position="1"/>
    </location>
</feature>
<proteinExistence type="inferred from homology"/>
<reference evidence="13" key="1">
    <citation type="submission" date="2020-08" db="EMBL/GenBank/DDBJ databases">
        <title>Multicomponent nature underlies the extraordinary mechanical properties of spider dragline silk.</title>
        <authorList>
            <person name="Kono N."/>
            <person name="Nakamura H."/>
            <person name="Mori M."/>
            <person name="Yoshida Y."/>
            <person name="Ohtoshi R."/>
            <person name="Malay A.D."/>
            <person name="Moran D.A.P."/>
            <person name="Tomita M."/>
            <person name="Numata K."/>
            <person name="Arakawa K."/>
        </authorList>
    </citation>
    <scope>NUCLEOTIDE SEQUENCE</scope>
</reference>
<name>A0A8X6N3Z4_NEPPI</name>
<accession>A0A8X6N3Z4</accession>
<evidence type="ECO:0000256" key="3">
    <source>
        <dbReference type="ARBA" id="ARBA00006094"/>
    </source>
</evidence>
<evidence type="ECO:0000256" key="9">
    <source>
        <dbReference type="ARBA" id="ARBA00023242"/>
    </source>
</evidence>
<dbReference type="PANTHER" id="PTHR13135:SF0">
    <property type="entry name" value="PHOSPHORYLATED ADAPTER RNA EXPORT PROTEIN"/>
    <property type="match status" value="1"/>
</dbReference>
<feature type="compositionally biased region" description="Polar residues" evidence="11">
    <location>
        <begin position="118"/>
        <end position="128"/>
    </location>
</feature>
<evidence type="ECO:0000256" key="8">
    <source>
        <dbReference type="ARBA" id="ARBA00022927"/>
    </source>
</evidence>
<dbReference type="OrthoDB" id="20573at2759"/>
<evidence type="ECO:0000256" key="6">
    <source>
        <dbReference type="ARBA" id="ARBA00022490"/>
    </source>
</evidence>
<dbReference type="Gene3D" id="1.10.10.1440">
    <property type="entry name" value="PHAX RNA-binding domain"/>
    <property type="match status" value="1"/>
</dbReference>
<protein>
    <recommendedName>
        <fullName evidence="4">Phosphorylated adapter RNA export protein</fullName>
    </recommendedName>
    <alternativeName>
        <fullName evidence="10">RNA U small nuclear RNA export adapter protein</fullName>
    </alternativeName>
</protein>
<evidence type="ECO:0000259" key="12">
    <source>
        <dbReference type="Pfam" id="PF10258"/>
    </source>
</evidence>
<dbReference type="InterPro" id="IPR038092">
    <property type="entry name" value="PHAX_RNA-binding_sf"/>
</dbReference>
<feature type="compositionally biased region" description="Basic and acidic residues" evidence="11">
    <location>
        <begin position="94"/>
        <end position="103"/>
    </location>
</feature>
<comment type="subcellular location">
    <subcellularLocation>
        <location evidence="2">Cytoplasm</location>
    </subcellularLocation>
    <subcellularLocation>
        <location evidence="1">Nucleus</location>
    </subcellularLocation>
</comment>
<dbReference type="AlphaFoldDB" id="A0A8X6N3Z4"/>
<dbReference type="GO" id="GO:0015031">
    <property type="term" value="P:protein transport"/>
    <property type="evidence" value="ECO:0007669"/>
    <property type="project" value="UniProtKB-KW"/>
</dbReference>